<gene>
    <name evidence="4" type="ORF">BSAL_45285</name>
</gene>
<protein>
    <submittedName>
        <fullName evidence="4">Membrane-associated protein, putative</fullName>
    </submittedName>
</protein>
<keyword evidence="2" id="KW-0812">Transmembrane</keyword>
<keyword evidence="5" id="KW-1185">Reference proteome</keyword>
<evidence type="ECO:0000256" key="2">
    <source>
        <dbReference type="SAM" id="Phobius"/>
    </source>
</evidence>
<dbReference type="Proteomes" id="UP000051952">
    <property type="component" value="Unassembled WGS sequence"/>
</dbReference>
<feature type="signal peptide" evidence="3">
    <location>
        <begin position="1"/>
        <end position="18"/>
    </location>
</feature>
<feature type="transmembrane region" description="Helical" evidence="2">
    <location>
        <begin position="965"/>
        <end position="989"/>
    </location>
</feature>
<dbReference type="EMBL" id="CYKH01002200">
    <property type="protein sequence ID" value="CUG93846.1"/>
    <property type="molecule type" value="Genomic_DNA"/>
</dbReference>
<accession>A0A0S4JQP7</accession>
<keyword evidence="2" id="KW-0472">Membrane</keyword>
<evidence type="ECO:0000313" key="5">
    <source>
        <dbReference type="Proteomes" id="UP000051952"/>
    </source>
</evidence>
<keyword evidence="3" id="KW-0732">Signal</keyword>
<feature type="transmembrane region" description="Helical" evidence="2">
    <location>
        <begin position="1088"/>
        <end position="1109"/>
    </location>
</feature>
<keyword evidence="2" id="KW-1133">Transmembrane helix</keyword>
<reference evidence="5" key="1">
    <citation type="submission" date="2015-09" db="EMBL/GenBank/DDBJ databases">
        <authorList>
            <consortium name="Pathogen Informatics"/>
        </authorList>
    </citation>
    <scope>NUCLEOTIDE SEQUENCE [LARGE SCALE GENOMIC DNA]</scope>
    <source>
        <strain evidence="5">Lake Konstanz</strain>
    </source>
</reference>
<feature type="transmembrane region" description="Helical" evidence="2">
    <location>
        <begin position="926"/>
        <end position="953"/>
    </location>
</feature>
<feature type="transmembrane region" description="Helical" evidence="2">
    <location>
        <begin position="1144"/>
        <end position="1165"/>
    </location>
</feature>
<sequence length="1302" mass="139027">MFLRYVVLFGALAALSDCANLTCTSQSQILSSGVFLLGPCPSTTPISITINAANVELSVVDSAISSITSTQATNLWISLTRVAISGVLPVVSSALSNYTLALQQCTVSITSSLDLLYLTRATTPASNFYLSIRSTTVYLSATSSAFPTLGLVQFSATLTNSSIIVESSTITTSWSGTTSTAQAGIQADVNLVWMSGGGANNSISFSNVNSTLTGSGNNVIVLANTQILSSTRVTLTQVNSAVTAVGPRKIVYLDSGNLFGSVSREASLVVVESGGAGIVIALSKCTLIATIKQSPVQVTAGQTSLIDILMSFLVRFISRDGTVTVDTSSMSITIPTSGGMAGIASVIASAAVASLTVNLGGGGVSGVTLQNVAIRLTTISVNVAIGDSALCGYSRTFTVMNYPLTTSNAGAALLFAVVSVGLDSSNISISVDTSTLAYTPPKFSLCPNVAMSQVTAFSISVPFALPSYNTTVLATVLLGSPVDLLITMIRTMFTGLNNAFPSFGILSGLQPAAATMTSLSIVQVINPTMYTDTSNAPIFGTNLASSWYAAVVAALKIHYSTPLSLAIDYPSSLMIVPALLMQTIELGYSSGVTIVRIDQRTSALTTTNAFVPSVVLLDNITDITSSQQKMFNVAISRLSATLTVPNGYVFARDLYAVTEWNFYSLKWSTSFVNRTFSGSTMSVASAPLMVLASSSKPIFWPAQSSIALRCVYCNGVELRRGTPTIFGTNVSTYVAPSTAVLFRQCELTRTFKYVTTTRRLVETASMAFTVTETLTLPPLHTPSREPTPTIDPNFTDATVGLSIGNFESSIVNIAYAAPLLTAAGALQRSYGVLRVATRCATIDRVHRVRTADGDPLMHSAAENPLQLKLGSGFIDELHLNYVAGGVVGNAIFVLICGVFTVVLLLVWNCLCNLLDNEGLSVKITHVFASGMLAAYAGLLQPSISGAVGAIALVPSTIPKTCCTTGNIVLGVGACLLWLMPLVAVTYAFFQWDDEDAFENETLRIVGEQVNRRITRRDRLRSAKGQHNDNWGLPHESPDSGNLSSASVKALLLRWLCGDTIAVLPRRASTSHRVLLVVAGWQFRPGFHWFYVFLLLYHVSFGTTIGALWWTPDTKTCQQGTWALLAFVLLDLVVLLVARPFRSYFDLTASLMFECFTGLVVVLSAAGQQDSAEIVSKVQTVLTIFAFVISAFPFYFRSYHKRQPPAAEDENMFVELGLPLDGNNTIADGTVIIQRQKSKKSLKPQLHHLLLAADPPESLRPYVFVEEWHALKMTSIAHAHACLGRVARIENDKHCARPRLSWY</sequence>
<dbReference type="VEuPathDB" id="TriTrypDB:BSAL_45285"/>
<proteinExistence type="predicted"/>
<feature type="chain" id="PRO_5006622617" evidence="3">
    <location>
        <begin position="19"/>
        <end position="1302"/>
    </location>
</feature>
<evidence type="ECO:0000256" key="1">
    <source>
        <dbReference type="SAM" id="MobiDB-lite"/>
    </source>
</evidence>
<feature type="transmembrane region" description="Helical" evidence="2">
    <location>
        <begin position="1177"/>
        <end position="1195"/>
    </location>
</feature>
<feature type="transmembrane region" description="Helical" evidence="2">
    <location>
        <begin position="890"/>
        <end position="914"/>
    </location>
</feature>
<name>A0A0S4JQP7_BODSA</name>
<evidence type="ECO:0000256" key="3">
    <source>
        <dbReference type="SAM" id="SignalP"/>
    </source>
</evidence>
<feature type="transmembrane region" description="Helical" evidence="2">
    <location>
        <begin position="1121"/>
        <end position="1137"/>
    </location>
</feature>
<organism evidence="4 5">
    <name type="scientific">Bodo saltans</name>
    <name type="common">Flagellated protozoan</name>
    <dbReference type="NCBI Taxonomy" id="75058"/>
    <lineage>
        <taxon>Eukaryota</taxon>
        <taxon>Discoba</taxon>
        <taxon>Euglenozoa</taxon>
        <taxon>Kinetoplastea</taxon>
        <taxon>Metakinetoplastina</taxon>
        <taxon>Eubodonida</taxon>
        <taxon>Bodonidae</taxon>
        <taxon>Bodo</taxon>
    </lineage>
</organism>
<feature type="region of interest" description="Disordered" evidence="1">
    <location>
        <begin position="1019"/>
        <end position="1040"/>
    </location>
</feature>
<evidence type="ECO:0000313" key="4">
    <source>
        <dbReference type="EMBL" id="CUG93846.1"/>
    </source>
</evidence>